<dbReference type="Pfam" id="PF03401">
    <property type="entry name" value="TctC"/>
    <property type="match status" value="1"/>
</dbReference>
<dbReference type="Gene3D" id="3.40.190.10">
    <property type="entry name" value="Periplasmic binding protein-like II"/>
    <property type="match status" value="1"/>
</dbReference>
<name>A0A239Q0S5_9RHOB</name>
<gene>
    <name evidence="3" type="ORF">SAMN05444959_11368</name>
</gene>
<comment type="similarity">
    <text evidence="1">Belongs to the UPF0065 (bug) family.</text>
</comment>
<keyword evidence="2" id="KW-0732">Signal</keyword>
<evidence type="ECO:0000313" key="4">
    <source>
        <dbReference type="Proteomes" id="UP000198307"/>
    </source>
</evidence>
<dbReference type="RefSeq" id="WP_089345273.1">
    <property type="nucleotide sequence ID" value="NZ_CP067132.1"/>
</dbReference>
<feature type="signal peptide" evidence="2">
    <location>
        <begin position="1"/>
        <end position="20"/>
    </location>
</feature>
<feature type="chain" id="PRO_5012851120" evidence="2">
    <location>
        <begin position="21"/>
        <end position="313"/>
    </location>
</feature>
<dbReference type="InterPro" id="IPR042100">
    <property type="entry name" value="Bug_dom1"/>
</dbReference>
<evidence type="ECO:0000256" key="1">
    <source>
        <dbReference type="ARBA" id="ARBA00006987"/>
    </source>
</evidence>
<dbReference type="AlphaFoldDB" id="A0A239Q0S5"/>
<keyword evidence="4" id="KW-1185">Reference proteome</keyword>
<sequence length="313" mass="32623">MKTLYVAAVAALFSGSVAHAEWTPAGPIKVLIAFKAGGGSDTMARMIIEDVQAERGWNLIPENVPGAGGGVMARELKNAPADGLTIGFGITDTFAYGILAARNPGYTPDDFDFLATLAGTQMAVVAKAERGWTTFSDVIEAARAGEEISFGTMTPRLADGAYYLGKVNDVDFNIVTNYNGGQDVLNAINAEDVDIGWVAGPQKSGVLSGDLIDLVNGEDVPLIASPNAQELSDIGVDFHFGATFLAVAPAGLDEEIATALTDAITTAVQKEGSKANTFINKLFVEKIKAGADARAYVEREAADAEALLSATAD</sequence>
<dbReference type="Proteomes" id="UP000198307">
    <property type="component" value="Unassembled WGS sequence"/>
</dbReference>
<evidence type="ECO:0000256" key="2">
    <source>
        <dbReference type="SAM" id="SignalP"/>
    </source>
</evidence>
<dbReference type="PANTHER" id="PTHR42928">
    <property type="entry name" value="TRICARBOXYLATE-BINDING PROTEIN"/>
    <property type="match status" value="1"/>
</dbReference>
<dbReference type="Gene3D" id="3.40.190.150">
    <property type="entry name" value="Bordetella uptake gene, domain 1"/>
    <property type="match status" value="1"/>
</dbReference>
<proteinExistence type="inferred from homology"/>
<protein>
    <submittedName>
        <fullName evidence="3">Tripartite-type tricarboxylate transporter, receptor component TctC</fullName>
    </submittedName>
</protein>
<dbReference type="InterPro" id="IPR005064">
    <property type="entry name" value="BUG"/>
</dbReference>
<dbReference type="EMBL" id="FZQB01000013">
    <property type="protein sequence ID" value="SNT75853.1"/>
    <property type="molecule type" value="Genomic_DNA"/>
</dbReference>
<dbReference type="OrthoDB" id="7246401at2"/>
<reference evidence="3 4" key="1">
    <citation type="submission" date="2017-07" db="EMBL/GenBank/DDBJ databases">
        <authorList>
            <person name="Sun Z.S."/>
            <person name="Albrecht U."/>
            <person name="Echele G."/>
            <person name="Lee C.C."/>
        </authorList>
    </citation>
    <scope>NUCLEOTIDE SEQUENCE [LARGE SCALE GENOMIC DNA]</scope>
    <source>
        <strain evidence="3 4">DSM 14827</strain>
    </source>
</reference>
<keyword evidence="3" id="KW-0675">Receptor</keyword>
<evidence type="ECO:0000313" key="3">
    <source>
        <dbReference type="EMBL" id="SNT75853.1"/>
    </source>
</evidence>
<dbReference type="SUPFAM" id="SSF53850">
    <property type="entry name" value="Periplasmic binding protein-like II"/>
    <property type="match status" value="1"/>
</dbReference>
<accession>A0A239Q0S5</accession>
<dbReference type="PANTHER" id="PTHR42928:SF5">
    <property type="entry name" value="BLR1237 PROTEIN"/>
    <property type="match status" value="1"/>
</dbReference>
<organism evidence="3 4">
    <name type="scientific">Paracoccus seriniphilus</name>
    <dbReference type="NCBI Taxonomy" id="184748"/>
    <lineage>
        <taxon>Bacteria</taxon>
        <taxon>Pseudomonadati</taxon>
        <taxon>Pseudomonadota</taxon>
        <taxon>Alphaproteobacteria</taxon>
        <taxon>Rhodobacterales</taxon>
        <taxon>Paracoccaceae</taxon>
        <taxon>Paracoccus</taxon>
    </lineage>
</organism>